<keyword evidence="3" id="KW-0203">Cytokinin biosynthesis</keyword>
<organism evidence="8 9">
    <name type="scientific">Hibiscus sabdariffa</name>
    <name type="common">roselle</name>
    <dbReference type="NCBI Taxonomy" id="183260"/>
    <lineage>
        <taxon>Eukaryota</taxon>
        <taxon>Viridiplantae</taxon>
        <taxon>Streptophyta</taxon>
        <taxon>Embryophyta</taxon>
        <taxon>Tracheophyta</taxon>
        <taxon>Spermatophyta</taxon>
        <taxon>Magnoliopsida</taxon>
        <taxon>eudicotyledons</taxon>
        <taxon>Gunneridae</taxon>
        <taxon>Pentapetalae</taxon>
        <taxon>rosids</taxon>
        <taxon>malvids</taxon>
        <taxon>Malvales</taxon>
        <taxon>Malvaceae</taxon>
        <taxon>Malvoideae</taxon>
        <taxon>Hibiscus</taxon>
    </lineage>
</organism>
<evidence type="ECO:0000313" key="8">
    <source>
        <dbReference type="EMBL" id="KAK9018863.1"/>
    </source>
</evidence>
<name>A0ABR2S1F7_9ROSI</name>
<reference evidence="8 9" key="1">
    <citation type="journal article" date="2024" name="G3 (Bethesda)">
        <title>Genome assembly of Hibiscus sabdariffa L. provides insights into metabolisms of medicinal natural products.</title>
        <authorList>
            <person name="Kim T."/>
        </authorList>
    </citation>
    <scope>NUCLEOTIDE SEQUENCE [LARGE SCALE GENOMIC DNA]</scope>
    <source>
        <strain evidence="8">TK-2024</strain>
        <tissue evidence="8">Old leaves</tissue>
    </source>
</reference>
<keyword evidence="4" id="KW-0932">Cytokinin signaling pathway</keyword>
<gene>
    <name evidence="8" type="ORF">V6N11_033909</name>
</gene>
<accession>A0ABR2S1F7</accession>
<evidence type="ECO:0000256" key="6">
    <source>
        <dbReference type="ARBA" id="ARBA00024199"/>
    </source>
</evidence>
<keyword evidence="2" id="KW-0963">Cytoplasm</keyword>
<dbReference type="Proteomes" id="UP001396334">
    <property type="component" value="Unassembled WGS sequence"/>
</dbReference>
<evidence type="ECO:0000256" key="2">
    <source>
        <dbReference type="ARBA" id="ARBA00022490"/>
    </source>
</evidence>
<dbReference type="PANTHER" id="PTHR33347">
    <property type="entry name" value="OSJNBA0091C07.3 PROTEIN"/>
    <property type="match status" value="1"/>
</dbReference>
<proteinExistence type="inferred from homology"/>
<comment type="subcellular location">
    <subcellularLocation>
        <location evidence="1">Cytoplasm</location>
    </subcellularLocation>
</comment>
<evidence type="ECO:0000256" key="4">
    <source>
        <dbReference type="ARBA" id="ARBA00022864"/>
    </source>
</evidence>
<evidence type="ECO:0000313" key="9">
    <source>
        <dbReference type="Proteomes" id="UP001396334"/>
    </source>
</evidence>
<comment type="similarity">
    <text evidence="6">Belongs to the SOFL plant protein family.</text>
</comment>
<dbReference type="PANTHER" id="PTHR33347:SF1">
    <property type="entry name" value="PROTEIN SOB FIVE-LIKE 5"/>
    <property type="match status" value="1"/>
</dbReference>
<comment type="caution">
    <text evidence="8">The sequence shown here is derived from an EMBL/GenBank/DDBJ whole genome shotgun (WGS) entry which is preliminary data.</text>
</comment>
<keyword evidence="5" id="KW-0539">Nucleus</keyword>
<feature type="compositionally biased region" description="Basic and acidic residues" evidence="7">
    <location>
        <begin position="75"/>
        <end position="87"/>
    </location>
</feature>
<protein>
    <submittedName>
        <fullName evidence="8">Uncharacterized protein</fullName>
    </submittedName>
</protein>
<keyword evidence="9" id="KW-1185">Reference proteome</keyword>
<evidence type="ECO:0000256" key="5">
    <source>
        <dbReference type="ARBA" id="ARBA00023242"/>
    </source>
</evidence>
<evidence type="ECO:0000256" key="7">
    <source>
        <dbReference type="SAM" id="MobiDB-lite"/>
    </source>
</evidence>
<evidence type="ECO:0000256" key="1">
    <source>
        <dbReference type="ARBA" id="ARBA00004496"/>
    </source>
</evidence>
<sequence length="142" mass="15846">MNVLSYEGSSGCESGWTSYLEQSFCFGHLSHKSNGFDDKRNGFCEEHRKGHKGKEEEEEDDLSMISDASSGPPHFNEDNGHLNDDNSRPYTVLKVHRDKEHQQLPCLLDDTASSPLINFSKGGPAFQDHYFGVLQPSPSGIQ</sequence>
<dbReference type="InterPro" id="IPR044670">
    <property type="entry name" value="SOFL"/>
</dbReference>
<dbReference type="EMBL" id="JBBPBN010000018">
    <property type="protein sequence ID" value="KAK9018863.1"/>
    <property type="molecule type" value="Genomic_DNA"/>
</dbReference>
<evidence type="ECO:0000256" key="3">
    <source>
        <dbReference type="ARBA" id="ARBA00022712"/>
    </source>
</evidence>
<feature type="region of interest" description="Disordered" evidence="7">
    <location>
        <begin position="47"/>
        <end position="88"/>
    </location>
</feature>